<dbReference type="EMBL" id="JACVVK020000137">
    <property type="protein sequence ID" value="KAK7489456.1"/>
    <property type="molecule type" value="Genomic_DNA"/>
</dbReference>
<organism evidence="1 2">
    <name type="scientific">Batillaria attramentaria</name>
    <dbReference type="NCBI Taxonomy" id="370345"/>
    <lineage>
        <taxon>Eukaryota</taxon>
        <taxon>Metazoa</taxon>
        <taxon>Spiralia</taxon>
        <taxon>Lophotrochozoa</taxon>
        <taxon>Mollusca</taxon>
        <taxon>Gastropoda</taxon>
        <taxon>Caenogastropoda</taxon>
        <taxon>Sorbeoconcha</taxon>
        <taxon>Cerithioidea</taxon>
        <taxon>Batillariidae</taxon>
        <taxon>Batillaria</taxon>
    </lineage>
</organism>
<name>A0ABD0KR79_9CAEN</name>
<evidence type="ECO:0008006" key="3">
    <source>
        <dbReference type="Google" id="ProtNLM"/>
    </source>
</evidence>
<dbReference type="Proteomes" id="UP001519460">
    <property type="component" value="Unassembled WGS sequence"/>
</dbReference>
<keyword evidence="2" id="KW-1185">Reference proteome</keyword>
<dbReference type="AlphaFoldDB" id="A0ABD0KR79"/>
<feature type="non-terminal residue" evidence="1">
    <location>
        <position position="62"/>
    </location>
</feature>
<evidence type="ECO:0000313" key="2">
    <source>
        <dbReference type="Proteomes" id="UP001519460"/>
    </source>
</evidence>
<accession>A0ABD0KR79</accession>
<protein>
    <recommendedName>
        <fullName evidence="3">Ribosomal protein S14</fullName>
    </recommendedName>
</protein>
<sequence length="62" mass="7170">MIERNRRIAYLAIPAEFHRVCSSCDRNIYQGMFQPTRTGSRAESHISRLVADNLPVVSMKIY</sequence>
<gene>
    <name evidence="1" type="ORF">BaRGS_00019255</name>
</gene>
<reference evidence="1 2" key="1">
    <citation type="journal article" date="2023" name="Sci. Data">
        <title>Genome assembly of the Korean intertidal mud-creeper Batillaria attramentaria.</title>
        <authorList>
            <person name="Patra A.K."/>
            <person name="Ho P.T."/>
            <person name="Jun S."/>
            <person name="Lee S.J."/>
            <person name="Kim Y."/>
            <person name="Won Y.J."/>
        </authorList>
    </citation>
    <scope>NUCLEOTIDE SEQUENCE [LARGE SCALE GENOMIC DNA]</scope>
    <source>
        <strain evidence="1">Wonlab-2016</strain>
    </source>
</reference>
<proteinExistence type="predicted"/>
<comment type="caution">
    <text evidence="1">The sequence shown here is derived from an EMBL/GenBank/DDBJ whole genome shotgun (WGS) entry which is preliminary data.</text>
</comment>
<evidence type="ECO:0000313" key="1">
    <source>
        <dbReference type="EMBL" id="KAK7489456.1"/>
    </source>
</evidence>